<sequence>MNGRNDGKVNSDYAGAGVRSFETNYFCASCSCAKKDRATLWNKTSWKNGTTIPAALQDKIGFVNKRRPGVLGKPMKSKEDE</sequence>
<evidence type="ECO:0000313" key="1">
    <source>
        <dbReference type="EMBL" id="KAE9219402.1"/>
    </source>
</evidence>
<proteinExistence type="predicted"/>
<protein>
    <submittedName>
        <fullName evidence="1">Uncharacterized protein</fullName>
    </submittedName>
</protein>
<evidence type="ECO:0000313" key="2">
    <source>
        <dbReference type="Proteomes" id="UP000476176"/>
    </source>
</evidence>
<organism evidence="1 2">
    <name type="scientific">Phytophthora fragariae</name>
    <dbReference type="NCBI Taxonomy" id="53985"/>
    <lineage>
        <taxon>Eukaryota</taxon>
        <taxon>Sar</taxon>
        <taxon>Stramenopiles</taxon>
        <taxon>Oomycota</taxon>
        <taxon>Peronosporomycetes</taxon>
        <taxon>Peronosporales</taxon>
        <taxon>Peronosporaceae</taxon>
        <taxon>Phytophthora</taxon>
    </lineage>
</organism>
<comment type="caution">
    <text evidence="1">The sequence shown here is derived from an EMBL/GenBank/DDBJ whole genome shotgun (WGS) entry which is preliminary data.</text>
</comment>
<accession>A0A6G0NRT7</accession>
<dbReference type="EMBL" id="QXGC01000835">
    <property type="protein sequence ID" value="KAE9219402.1"/>
    <property type="molecule type" value="Genomic_DNA"/>
</dbReference>
<reference evidence="1 2" key="1">
    <citation type="submission" date="2018-09" db="EMBL/GenBank/DDBJ databases">
        <title>Genomic investigation of the strawberry pathogen Phytophthora fragariae indicates pathogenicity is determined by transcriptional variation in three key races.</title>
        <authorList>
            <person name="Adams T.M."/>
            <person name="Armitage A.D."/>
            <person name="Sobczyk M.K."/>
            <person name="Bates H.J."/>
            <person name="Dunwell J.M."/>
            <person name="Nellist C.F."/>
            <person name="Harrison R.J."/>
        </authorList>
    </citation>
    <scope>NUCLEOTIDE SEQUENCE [LARGE SCALE GENOMIC DNA]</scope>
    <source>
        <strain evidence="1 2">BC-23</strain>
    </source>
</reference>
<name>A0A6G0NRT7_9STRA</name>
<dbReference type="AlphaFoldDB" id="A0A6G0NRT7"/>
<dbReference type="Proteomes" id="UP000476176">
    <property type="component" value="Unassembled WGS sequence"/>
</dbReference>
<gene>
    <name evidence="1" type="ORF">PF004_g13619</name>
</gene>